<reference evidence="2" key="1">
    <citation type="journal article" date="2020" name="Fungal Divers.">
        <title>Resolving the Mortierellaceae phylogeny through synthesis of multi-gene phylogenetics and phylogenomics.</title>
        <authorList>
            <person name="Vandepol N."/>
            <person name="Liber J."/>
            <person name="Desiro A."/>
            <person name="Na H."/>
            <person name="Kennedy M."/>
            <person name="Barry K."/>
            <person name="Grigoriev I.V."/>
            <person name="Miller A.N."/>
            <person name="O'Donnell K."/>
            <person name="Stajich J.E."/>
            <person name="Bonito G."/>
        </authorList>
    </citation>
    <scope>NUCLEOTIDE SEQUENCE</scope>
    <source>
        <strain evidence="2">NRRL 28262</strain>
    </source>
</reference>
<feature type="compositionally biased region" description="Low complexity" evidence="1">
    <location>
        <begin position="315"/>
        <end position="333"/>
    </location>
</feature>
<feature type="region of interest" description="Disordered" evidence="1">
    <location>
        <begin position="315"/>
        <end position="350"/>
    </location>
</feature>
<feature type="compositionally biased region" description="Pro residues" evidence="1">
    <location>
        <begin position="279"/>
        <end position="298"/>
    </location>
</feature>
<sequence>MITPFAMGLDSPESLAQHYAAAMAISAATPTEAPRSPSSLRTVFSIPELVEAIERYLNTSQRIKLSHVSKQFYRLFQPSLSLSLLASAFHDPPFGPPHIALVLPDTYRMLSPRVEGMALDLHSFRYDRDQNAMLETLYRHSAVALRRLQVFFWGAEQDVLQEVITALPNLEELNVSLRSSAHAAVLPEMLTRIGKARQAATQGQGKVIVHESFQHEGVRTDVGRGLRMLTIELKVPKSKNMNMSVLSELLKAWPALTSLKLTSFAFEVGSPAQPSPATTAPPPPPPPPPVTTPAPPILPSVPLYLQTAAAATGTSSGAALLQQQHQGGQPAPSDRSTSDEAQEEPSFPRLRSLKLTNCTLSPTSLRTLDQLFPRLKELKLTSCPGDWYRELAGERTSQITPLVTTSHHNDSEQPDVPFVHLQSLKVWIKEQSARNKILGLFKHRPNLTCVETDVLPDLRDGLLEAAAFSSGVAVGDLVVADATVAPGPSPVVAAAGASASANANVGAGTTDMSKVRNRIKRLAIQTYASPPHEMNLIERFYNAPAFRELEYVYMQNRELSMALFPYAKTLRELNLGGPDSVMREHELTMLNSILHRMPVLEILEIDRYVDGVGLLNLFEGFGPGSDHFSQQGGSSSTDATTTNSSVQSLILPPPPLPPTATTGEDQLQPQLHIQRTPRQERGLSYLHTLRLRYKRPEGLATPLDLKVFRTAVLERFEYLEEATIRVGLTEDLPKKKDILKWRDEFSKEKGGSAVTRCKVAFKLREQMMISVVI</sequence>
<feature type="region of interest" description="Disordered" evidence="1">
    <location>
        <begin position="626"/>
        <end position="665"/>
    </location>
</feature>
<dbReference type="Gene3D" id="3.80.10.10">
    <property type="entry name" value="Ribonuclease Inhibitor"/>
    <property type="match status" value="1"/>
</dbReference>
<feature type="compositionally biased region" description="Low complexity" evidence="1">
    <location>
        <begin position="634"/>
        <end position="645"/>
    </location>
</feature>
<comment type="caution">
    <text evidence="2">The sequence shown here is derived from an EMBL/GenBank/DDBJ whole genome shotgun (WGS) entry which is preliminary data.</text>
</comment>
<dbReference type="PANTHER" id="PTHR48125:SF10">
    <property type="entry name" value="OS12G0136300 PROTEIN"/>
    <property type="match status" value="1"/>
</dbReference>
<dbReference type="Proteomes" id="UP001194580">
    <property type="component" value="Unassembled WGS sequence"/>
</dbReference>
<dbReference type="AlphaFoldDB" id="A0AAD4H936"/>
<keyword evidence="3" id="KW-1185">Reference proteome</keyword>
<evidence type="ECO:0000256" key="1">
    <source>
        <dbReference type="SAM" id="MobiDB-lite"/>
    </source>
</evidence>
<accession>A0AAD4H936</accession>
<name>A0AAD4H936_9FUNG</name>
<proteinExistence type="predicted"/>
<dbReference type="InterPro" id="IPR032675">
    <property type="entry name" value="LRR_dom_sf"/>
</dbReference>
<dbReference type="SUPFAM" id="SSF52047">
    <property type="entry name" value="RNI-like"/>
    <property type="match status" value="2"/>
</dbReference>
<evidence type="ECO:0000313" key="2">
    <source>
        <dbReference type="EMBL" id="KAG0278447.1"/>
    </source>
</evidence>
<evidence type="ECO:0008006" key="4">
    <source>
        <dbReference type="Google" id="ProtNLM"/>
    </source>
</evidence>
<gene>
    <name evidence="2" type="ORF">BGZ95_003979</name>
</gene>
<organism evidence="2 3">
    <name type="scientific">Linnemannia exigua</name>
    <dbReference type="NCBI Taxonomy" id="604196"/>
    <lineage>
        <taxon>Eukaryota</taxon>
        <taxon>Fungi</taxon>
        <taxon>Fungi incertae sedis</taxon>
        <taxon>Mucoromycota</taxon>
        <taxon>Mortierellomycotina</taxon>
        <taxon>Mortierellomycetes</taxon>
        <taxon>Mortierellales</taxon>
        <taxon>Mortierellaceae</taxon>
        <taxon>Linnemannia</taxon>
    </lineage>
</organism>
<protein>
    <recommendedName>
        <fullName evidence="4">F-box domain-containing protein</fullName>
    </recommendedName>
</protein>
<dbReference type="EMBL" id="JAAAIL010000195">
    <property type="protein sequence ID" value="KAG0278447.1"/>
    <property type="molecule type" value="Genomic_DNA"/>
</dbReference>
<evidence type="ECO:0000313" key="3">
    <source>
        <dbReference type="Proteomes" id="UP001194580"/>
    </source>
</evidence>
<feature type="region of interest" description="Disordered" evidence="1">
    <location>
        <begin position="270"/>
        <end position="298"/>
    </location>
</feature>
<dbReference type="PANTHER" id="PTHR48125">
    <property type="entry name" value="LP07818P1"/>
    <property type="match status" value="1"/>
</dbReference>